<dbReference type="EMBL" id="CP049055">
    <property type="protein sequence ID" value="QII11791.1"/>
    <property type="molecule type" value="Genomic_DNA"/>
</dbReference>
<name>Q1Q3V1_KUEST</name>
<sequence length="56" mass="6482">MGSSNAVKFQCPNYKIRNILIAGLPLYEIFCYSFVTIWECTSSLIFVDLLLRKFLT</sequence>
<reference evidence="2 3" key="3">
    <citation type="submission" date="2020-02" db="EMBL/GenBank/DDBJ databases">
        <title>Newly sequenced genome of strain CSTR1 showed variability in Candidatus Kuenenia stuttgartiensis genomes.</title>
        <authorList>
            <person name="Ding C."/>
            <person name="Adrian L."/>
        </authorList>
    </citation>
    <scope>NUCLEOTIDE SEQUENCE [LARGE SCALE GENOMIC DNA]</scope>
    <source>
        <strain evidence="2 3">CSTR1</strain>
    </source>
</reference>
<evidence type="ECO:0000313" key="2">
    <source>
        <dbReference type="EMBL" id="QII11791.1"/>
    </source>
</evidence>
<accession>Q1Q3V1</accession>
<dbReference type="EMBL" id="CT573071">
    <property type="protein sequence ID" value="CAJ74688.1"/>
    <property type="molecule type" value="Genomic_DNA"/>
</dbReference>
<dbReference type="AlphaFoldDB" id="Q1Q3V1"/>
<evidence type="ECO:0000313" key="1">
    <source>
        <dbReference type="EMBL" id="CAJ74688.1"/>
    </source>
</evidence>
<proteinExistence type="predicted"/>
<organism evidence="1">
    <name type="scientific">Kuenenia stuttgartiensis</name>
    <dbReference type="NCBI Taxonomy" id="174633"/>
    <lineage>
        <taxon>Bacteria</taxon>
        <taxon>Pseudomonadati</taxon>
        <taxon>Planctomycetota</taxon>
        <taxon>Candidatus Brocadiia</taxon>
        <taxon>Candidatus Brocadiales</taxon>
        <taxon>Candidatus Brocadiaceae</taxon>
        <taxon>Candidatus Kuenenia</taxon>
    </lineage>
</organism>
<dbReference type="Proteomes" id="UP000501926">
    <property type="component" value="Chromosome"/>
</dbReference>
<evidence type="ECO:0000313" key="3">
    <source>
        <dbReference type="Proteomes" id="UP000501926"/>
    </source>
</evidence>
<gene>
    <name evidence="2" type="ORF">KsCSTR_24120</name>
    <name evidence="1" type="ORF">kuste3925</name>
</gene>
<reference evidence="1" key="1">
    <citation type="journal article" date="2006" name="Nature">
        <title>Deciphering the evolution and metabolism of an anammox bacterium from a community genome.</title>
        <authorList>
            <person name="Strous M."/>
            <person name="Pelletier E."/>
            <person name="Mangenot S."/>
            <person name="Rattei T."/>
            <person name="Lehner A."/>
            <person name="Taylor M.W."/>
            <person name="Horn M."/>
            <person name="Daims H."/>
            <person name="Bartol-Mavel D."/>
            <person name="Wincker P."/>
            <person name="Barbe V."/>
            <person name="Fonknechten N."/>
            <person name="Vallenet D."/>
            <person name="Segurens B."/>
            <person name="Schenowitz-Truong C."/>
            <person name="Medigue C."/>
            <person name="Collingro A."/>
            <person name="Snel B."/>
            <person name="Dutilh B.E."/>
            <person name="OpDenCamp H.J.M."/>
            <person name="vanDerDrift C."/>
            <person name="Cirpus I."/>
            <person name="vanDePas-Schoonen K.T."/>
            <person name="Harhangi H.R."/>
            <person name="vanNiftrik L."/>
            <person name="Schmid M."/>
            <person name="Keltjens J."/>
            <person name="vanDeVossenberg J."/>
            <person name="Kartal B."/>
            <person name="Meier H."/>
            <person name="Frishman D."/>
            <person name="Huynen M.A."/>
            <person name="Mewes H."/>
            <person name="Weissenbach J."/>
            <person name="Jetten M.S.M."/>
            <person name="Wagner M."/>
            <person name="LePaslier D."/>
        </authorList>
    </citation>
    <scope>NUCLEOTIDE SEQUENCE</scope>
</reference>
<protein>
    <submittedName>
        <fullName evidence="1">Uncharacterized protein</fullName>
    </submittedName>
</protein>
<reference evidence="1" key="2">
    <citation type="submission" date="2006-01" db="EMBL/GenBank/DDBJ databases">
        <authorList>
            <person name="Genoscope"/>
        </authorList>
    </citation>
    <scope>NUCLEOTIDE SEQUENCE</scope>
</reference>